<dbReference type="InterPro" id="IPR014146">
    <property type="entry name" value="LigD_ligase_dom"/>
</dbReference>
<dbReference type="Proteomes" id="UP000199019">
    <property type="component" value="Unassembled WGS sequence"/>
</dbReference>
<name>A0A1H9THQ0_9MICO</name>
<dbReference type="InterPro" id="IPR014144">
    <property type="entry name" value="LigD_PE_domain"/>
</dbReference>
<proteinExistence type="inferred from homology"/>
<dbReference type="PROSITE" id="PS50160">
    <property type="entry name" value="DNA_LIGASE_A3"/>
    <property type="match status" value="1"/>
</dbReference>
<keyword evidence="3" id="KW-0436">Ligase</keyword>
<dbReference type="STRING" id="587636.SAMN05216199_1618"/>
<evidence type="ECO:0000256" key="1">
    <source>
        <dbReference type="ARBA" id="ARBA00007572"/>
    </source>
</evidence>
<dbReference type="AlphaFoldDB" id="A0A1H9THQ0"/>
<dbReference type="InterPro" id="IPR012310">
    <property type="entry name" value="DNA_ligase_ATP-dep_cent"/>
</dbReference>
<accession>A0A1H9THQ0</accession>
<dbReference type="Gene3D" id="3.30.470.30">
    <property type="entry name" value="DNA ligase/mRNA capping enzyme"/>
    <property type="match status" value="1"/>
</dbReference>
<dbReference type="RefSeq" id="WP_091757000.1">
    <property type="nucleotide sequence ID" value="NZ_FOHB01000002.1"/>
</dbReference>
<evidence type="ECO:0000313" key="8">
    <source>
        <dbReference type="Proteomes" id="UP000199019"/>
    </source>
</evidence>
<dbReference type="GO" id="GO:0003910">
    <property type="term" value="F:DNA ligase (ATP) activity"/>
    <property type="evidence" value="ECO:0007669"/>
    <property type="project" value="UniProtKB-EC"/>
</dbReference>
<evidence type="ECO:0000256" key="3">
    <source>
        <dbReference type="ARBA" id="ARBA00022598"/>
    </source>
</evidence>
<dbReference type="PROSITE" id="PS00697">
    <property type="entry name" value="DNA_LIGASE_A1"/>
    <property type="match status" value="1"/>
</dbReference>
<evidence type="ECO:0000256" key="5">
    <source>
        <dbReference type="SAM" id="MobiDB-lite"/>
    </source>
</evidence>
<dbReference type="NCBIfam" id="TIGR02777">
    <property type="entry name" value="LigD_PE_dom"/>
    <property type="match status" value="1"/>
</dbReference>
<dbReference type="Pfam" id="PF13298">
    <property type="entry name" value="LigD_N"/>
    <property type="match status" value="1"/>
</dbReference>
<keyword evidence="8" id="KW-1185">Reference proteome</keyword>
<dbReference type="NCBIfam" id="TIGR02779">
    <property type="entry name" value="NHEJ_ligase_lig"/>
    <property type="match status" value="1"/>
</dbReference>
<protein>
    <recommendedName>
        <fullName evidence="2">DNA ligase (ATP)</fullName>
        <ecNumber evidence="2">6.5.1.1</ecNumber>
    </recommendedName>
</protein>
<reference evidence="8" key="1">
    <citation type="submission" date="2016-10" db="EMBL/GenBank/DDBJ databases">
        <authorList>
            <person name="Varghese N."/>
            <person name="Submissions S."/>
        </authorList>
    </citation>
    <scope>NUCLEOTIDE SEQUENCE [LARGE SCALE GENOMIC DNA]</scope>
    <source>
        <strain evidence="8">CGMCC 1.6963</strain>
    </source>
</reference>
<dbReference type="PANTHER" id="PTHR45674:SF4">
    <property type="entry name" value="DNA LIGASE 1"/>
    <property type="match status" value="1"/>
</dbReference>
<dbReference type="Gene3D" id="2.40.50.140">
    <property type="entry name" value="Nucleic acid-binding proteins"/>
    <property type="match status" value="1"/>
</dbReference>
<dbReference type="GO" id="GO:0006281">
    <property type="term" value="P:DNA repair"/>
    <property type="evidence" value="ECO:0007669"/>
    <property type="project" value="InterPro"/>
</dbReference>
<dbReference type="CDD" id="cd07971">
    <property type="entry name" value="OBF_DNA_ligase_LigD"/>
    <property type="match status" value="1"/>
</dbReference>
<dbReference type="Pfam" id="PF01068">
    <property type="entry name" value="DNA_ligase_A_M"/>
    <property type="match status" value="1"/>
</dbReference>
<evidence type="ECO:0000256" key="2">
    <source>
        <dbReference type="ARBA" id="ARBA00012727"/>
    </source>
</evidence>
<comment type="catalytic activity">
    <reaction evidence="4">
        <text>ATP + (deoxyribonucleotide)n-3'-hydroxyl + 5'-phospho-(deoxyribonucleotide)m = (deoxyribonucleotide)n+m + AMP + diphosphate.</text>
        <dbReference type="EC" id="6.5.1.1"/>
    </reaction>
</comment>
<dbReference type="EC" id="6.5.1.1" evidence="2"/>
<dbReference type="OrthoDB" id="9802472at2"/>
<dbReference type="InterPro" id="IPR016059">
    <property type="entry name" value="DNA_ligase_ATP-dep_CS"/>
</dbReference>
<sequence>MPEHPLDRYRSKRDAARTREPVPPPGPLPHGKNDVFVVQEHHASALHWDFRLERDGVLVSWAVPKGLPLDPHSNRLAVPTEDHPVEYADFEGDIAEGEYGGGRVVLWDRGTYETEKWDDHEVKVVLHGSRVEGRYVLFRTGDRAWMMHRVSPPPTGWQPLPDRVAPMMATLRDSLPPDDDQWGFEMKWDGVRAVVFVDGGRPRAVSRNDIDITASYPELRAMAEAMGATQAVMDGELVALDESGRPSFERLQARMHVQGEARVRRLMGSVPVTFLVFDLLHLDGRSTLDLPYRRRRELLDSLDLNGPSWRTPPAWFGDGPSVLAASTEQGLEGVVAKRLDSVYRPGRRADTWVKVKNLRTQEVVVGGWKPGEGRREGSIGSLLLGIPSDDGLRYAGKVGTGFTQSSLRELHRLLAPLEVGTTPFTGTVPAADARQAHWVSPEVVGEVRFAEWTRDGRLRHPAWRDLRPDKSARDVVRES</sequence>
<dbReference type="SUPFAM" id="SSF56091">
    <property type="entry name" value="DNA ligase/mRNA capping enzyme, catalytic domain"/>
    <property type="match status" value="1"/>
</dbReference>
<comment type="similarity">
    <text evidence="1">Belongs to the ATP-dependent DNA ligase family.</text>
</comment>
<dbReference type="EMBL" id="FOHB01000002">
    <property type="protein sequence ID" value="SER96648.1"/>
    <property type="molecule type" value="Genomic_DNA"/>
</dbReference>
<organism evidence="7 8">
    <name type="scientific">Pedococcus cremeus</name>
    <dbReference type="NCBI Taxonomy" id="587636"/>
    <lineage>
        <taxon>Bacteria</taxon>
        <taxon>Bacillati</taxon>
        <taxon>Actinomycetota</taxon>
        <taxon>Actinomycetes</taxon>
        <taxon>Micrococcales</taxon>
        <taxon>Intrasporangiaceae</taxon>
        <taxon>Pedococcus</taxon>
    </lineage>
</organism>
<evidence type="ECO:0000313" key="7">
    <source>
        <dbReference type="EMBL" id="SER96648.1"/>
    </source>
</evidence>
<dbReference type="PANTHER" id="PTHR45674">
    <property type="entry name" value="DNA LIGASE 1/3 FAMILY MEMBER"/>
    <property type="match status" value="1"/>
</dbReference>
<dbReference type="InterPro" id="IPR012340">
    <property type="entry name" value="NA-bd_OB-fold"/>
</dbReference>
<dbReference type="GO" id="GO:0005524">
    <property type="term" value="F:ATP binding"/>
    <property type="evidence" value="ECO:0007669"/>
    <property type="project" value="InterPro"/>
</dbReference>
<dbReference type="CDD" id="cd07906">
    <property type="entry name" value="Adenylation_DNA_ligase_LigD_LigC"/>
    <property type="match status" value="1"/>
</dbReference>
<feature type="region of interest" description="Disordered" evidence="5">
    <location>
        <begin position="1"/>
        <end position="33"/>
    </location>
</feature>
<gene>
    <name evidence="7" type="ORF">SAMN05216199_1618</name>
</gene>
<feature type="domain" description="ATP-dependent DNA ligase family profile" evidence="6">
    <location>
        <begin position="269"/>
        <end position="388"/>
    </location>
</feature>
<dbReference type="InterPro" id="IPR050191">
    <property type="entry name" value="ATP-dep_DNA_ligase"/>
</dbReference>
<dbReference type="Pfam" id="PF04679">
    <property type="entry name" value="DNA_ligase_A_C"/>
    <property type="match status" value="1"/>
</dbReference>
<dbReference type="Gene3D" id="3.30.1490.70">
    <property type="match status" value="1"/>
</dbReference>
<evidence type="ECO:0000259" key="6">
    <source>
        <dbReference type="PROSITE" id="PS50160"/>
    </source>
</evidence>
<feature type="compositionally biased region" description="Basic and acidic residues" evidence="5">
    <location>
        <begin position="1"/>
        <end position="20"/>
    </location>
</feature>
<evidence type="ECO:0000256" key="4">
    <source>
        <dbReference type="ARBA" id="ARBA00034003"/>
    </source>
</evidence>
<dbReference type="SUPFAM" id="SSF50249">
    <property type="entry name" value="Nucleic acid-binding proteins"/>
    <property type="match status" value="1"/>
</dbReference>
<dbReference type="InterPro" id="IPR012309">
    <property type="entry name" value="DNA_ligase_ATP-dep_C"/>
</dbReference>
<dbReference type="GO" id="GO:0006310">
    <property type="term" value="P:DNA recombination"/>
    <property type="evidence" value="ECO:0007669"/>
    <property type="project" value="InterPro"/>
</dbReference>